<evidence type="ECO:0000313" key="2">
    <source>
        <dbReference type="Proteomes" id="UP000755654"/>
    </source>
</evidence>
<accession>A0ABS6A2I7</accession>
<proteinExistence type="predicted"/>
<sequence>MEPKRLTPRVARYVQAIEQARLEGYTWEEIFDVLSSEIPLHTWGQLRQAFLRAQKAMADGRLSPQQLPLLKRELPQKNRSNFGTLTEAQDNEDPEQFMAKFQIGQKEQK</sequence>
<comment type="caution">
    <text evidence="1">The sequence shown here is derived from an EMBL/GenBank/DDBJ whole genome shotgun (WGS) entry which is preliminary data.</text>
</comment>
<dbReference type="Proteomes" id="UP000755654">
    <property type="component" value="Unassembled WGS sequence"/>
</dbReference>
<evidence type="ECO:0000313" key="1">
    <source>
        <dbReference type="EMBL" id="MBU2761717.1"/>
    </source>
</evidence>
<organism evidence="1 2">
    <name type="scientific">Acidithiobacillus sulfurivorans</name>
    <dbReference type="NCBI Taxonomy" id="1958756"/>
    <lineage>
        <taxon>Bacteria</taxon>
        <taxon>Pseudomonadati</taxon>
        <taxon>Pseudomonadota</taxon>
        <taxon>Acidithiobacillia</taxon>
        <taxon>Acidithiobacillales</taxon>
        <taxon>Acidithiobacillaceae</taxon>
        <taxon>Acidithiobacillus</taxon>
    </lineage>
</organism>
<protein>
    <submittedName>
        <fullName evidence="1">Uncharacterized protein</fullName>
    </submittedName>
</protein>
<gene>
    <name evidence="1" type="ORF">HAP95_16420</name>
</gene>
<name>A0ABS6A2I7_9PROT</name>
<keyword evidence="2" id="KW-1185">Reference proteome</keyword>
<reference evidence="1 2" key="1">
    <citation type="journal article" date="2021" name="ISME J.">
        <title>Genomic evolution of the class Acidithiobacillia: deep-branching Proteobacteria living in extreme acidic conditions.</title>
        <authorList>
            <person name="Moya-Beltran A."/>
            <person name="Beard S."/>
            <person name="Rojas-Villalobos C."/>
            <person name="Issotta F."/>
            <person name="Gallardo Y."/>
            <person name="Ulloa R."/>
            <person name="Giaveno A."/>
            <person name="Degli Esposti M."/>
            <person name="Johnson D.B."/>
            <person name="Quatrini R."/>
        </authorList>
    </citation>
    <scope>NUCLEOTIDE SEQUENCE [LARGE SCALE GENOMIC DNA]</scope>
    <source>
        <strain evidence="1 2">RW2</strain>
    </source>
</reference>
<dbReference type="EMBL" id="JAAOMP010000172">
    <property type="protein sequence ID" value="MBU2761717.1"/>
    <property type="molecule type" value="Genomic_DNA"/>
</dbReference>
<dbReference type="RefSeq" id="WP_215885198.1">
    <property type="nucleotide sequence ID" value="NZ_JAAOMP010000172.1"/>
</dbReference>